<dbReference type="SUPFAM" id="SSF53474">
    <property type="entry name" value="alpha/beta-Hydrolases"/>
    <property type="match status" value="1"/>
</dbReference>
<comment type="similarity">
    <text evidence="1">Belongs to the thioesterase family.</text>
</comment>
<dbReference type="Proteomes" id="UP000199013">
    <property type="component" value="Unassembled WGS sequence"/>
</dbReference>
<keyword evidence="4" id="KW-0378">Hydrolase</keyword>
<proteinExistence type="inferred from homology"/>
<dbReference type="InterPro" id="IPR012223">
    <property type="entry name" value="TEII"/>
</dbReference>
<evidence type="ECO:0000256" key="2">
    <source>
        <dbReference type="SAM" id="MobiDB-lite"/>
    </source>
</evidence>
<dbReference type="InterPro" id="IPR001031">
    <property type="entry name" value="Thioesterase"/>
</dbReference>
<evidence type="ECO:0000313" key="4">
    <source>
        <dbReference type="EMBL" id="SBW24162.1"/>
    </source>
</evidence>
<evidence type="ECO:0000256" key="1">
    <source>
        <dbReference type="ARBA" id="ARBA00007169"/>
    </source>
</evidence>
<feature type="compositionally biased region" description="Basic residues" evidence="2">
    <location>
        <begin position="31"/>
        <end position="41"/>
    </location>
</feature>
<dbReference type="InterPro" id="IPR029058">
    <property type="entry name" value="AB_hydrolase_fold"/>
</dbReference>
<name>A0A1C3P2W7_9ACTN</name>
<organism evidence="4 5">
    <name type="scientific">Candidatus Protofrankia californiensis</name>
    <dbReference type="NCBI Taxonomy" id="1839754"/>
    <lineage>
        <taxon>Bacteria</taxon>
        <taxon>Bacillati</taxon>
        <taxon>Actinomycetota</taxon>
        <taxon>Actinomycetes</taxon>
        <taxon>Frankiales</taxon>
        <taxon>Frankiaceae</taxon>
        <taxon>Protofrankia</taxon>
    </lineage>
</organism>
<sequence length="181" mass="19220">MGAVVAFEVARRLQASGDAGPTLLITSGRRAPSRQRRHQDVHRRDDAGIVAELRRLAGTDSRLLGDEEILRMILPAIRADYTAIETYQPGEDALVHCPVTAFTGDADPQTTIDEADAWRDHTTGAFGLRVFPGGHFYLAEDPGPVIAAIRAELGAQTAAVPAASGPSPKPSQAASSRTSAR</sequence>
<feature type="domain" description="Thioesterase" evidence="3">
    <location>
        <begin position="1"/>
        <end position="151"/>
    </location>
</feature>
<dbReference type="GO" id="GO:0008610">
    <property type="term" value="P:lipid biosynthetic process"/>
    <property type="evidence" value="ECO:0007669"/>
    <property type="project" value="TreeGrafter"/>
</dbReference>
<feature type="region of interest" description="Disordered" evidence="2">
    <location>
        <begin position="157"/>
        <end position="181"/>
    </location>
</feature>
<dbReference type="Gene3D" id="3.40.50.1820">
    <property type="entry name" value="alpha/beta hydrolase"/>
    <property type="match status" value="1"/>
</dbReference>
<dbReference type="PANTHER" id="PTHR11487">
    <property type="entry name" value="THIOESTERASE"/>
    <property type="match status" value="1"/>
</dbReference>
<dbReference type="Pfam" id="PF00975">
    <property type="entry name" value="Thioesterase"/>
    <property type="match status" value="1"/>
</dbReference>
<gene>
    <name evidence="4" type="ORF">FDG2_4042</name>
</gene>
<keyword evidence="5" id="KW-1185">Reference proteome</keyword>
<evidence type="ECO:0000313" key="5">
    <source>
        <dbReference type="Proteomes" id="UP000199013"/>
    </source>
</evidence>
<dbReference type="EC" id="3.1.2.14" evidence="4"/>
<dbReference type="EMBL" id="FLUV01001710">
    <property type="protein sequence ID" value="SBW24162.1"/>
    <property type="molecule type" value="Genomic_DNA"/>
</dbReference>
<dbReference type="GO" id="GO:0016297">
    <property type="term" value="F:fatty acyl-[ACP] hydrolase activity"/>
    <property type="evidence" value="ECO:0007669"/>
    <property type="project" value="UniProtKB-EC"/>
</dbReference>
<dbReference type="AlphaFoldDB" id="A0A1C3P2W7"/>
<accession>A0A1C3P2W7</accession>
<feature type="region of interest" description="Disordered" evidence="2">
    <location>
        <begin position="21"/>
        <end position="43"/>
    </location>
</feature>
<dbReference type="PANTHER" id="PTHR11487:SF0">
    <property type="entry name" value="S-ACYL FATTY ACID SYNTHASE THIOESTERASE, MEDIUM CHAIN"/>
    <property type="match status" value="1"/>
</dbReference>
<feature type="compositionally biased region" description="Polar residues" evidence="2">
    <location>
        <begin position="170"/>
        <end position="181"/>
    </location>
</feature>
<evidence type="ECO:0000259" key="3">
    <source>
        <dbReference type="Pfam" id="PF00975"/>
    </source>
</evidence>
<reference evidence="5" key="1">
    <citation type="submission" date="2016-02" db="EMBL/GenBank/DDBJ databases">
        <authorList>
            <person name="Wibberg D."/>
        </authorList>
    </citation>
    <scope>NUCLEOTIDE SEQUENCE [LARGE SCALE GENOMIC DNA]</scope>
</reference>
<protein>
    <submittedName>
        <fullName evidence="4">Oleoyl-(Acyl-carrier-protein) hydrolase</fullName>
        <ecNumber evidence="4">3.1.2.14</ecNumber>
    </submittedName>
</protein>